<keyword evidence="2" id="KW-0732">Signal</keyword>
<evidence type="ECO:0000313" key="4">
    <source>
        <dbReference type="Proteomes" id="UP001500620"/>
    </source>
</evidence>
<keyword evidence="1" id="KW-0812">Transmembrane</keyword>
<dbReference type="EMBL" id="BAABAT010000056">
    <property type="protein sequence ID" value="GAA4262861.1"/>
    <property type="molecule type" value="Genomic_DNA"/>
</dbReference>
<evidence type="ECO:0000256" key="1">
    <source>
        <dbReference type="SAM" id="Phobius"/>
    </source>
</evidence>
<name>A0ABP8DS70_9ACTN</name>
<evidence type="ECO:0008006" key="5">
    <source>
        <dbReference type="Google" id="ProtNLM"/>
    </source>
</evidence>
<keyword evidence="4" id="KW-1185">Reference proteome</keyword>
<feature type="transmembrane region" description="Helical" evidence="1">
    <location>
        <begin position="165"/>
        <end position="184"/>
    </location>
</feature>
<evidence type="ECO:0000256" key="2">
    <source>
        <dbReference type="SAM" id="SignalP"/>
    </source>
</evidence>
<keyword evidence="1" id="KW-0472">Membrane</keyword>
<feature type="transmembrane region" description="Helical" evidence="1">
    <location>
        <begin position="190"/>
        <end position="211"/>
    </location>
</feature>
<feature type="signal peptide" evidence="2">
    <location>
        <begin position="1"/>
        <end position="24"/>
    </location>
</feature>
<protein>
    <recommendedName>
        <fullName evidence="5">DUF4386 family protein</fullName>
    </recommendedName>
</protein>
<gene>
    <name evidence="3" type="ORF">GCM10022255_102180</name>
</gene>
<proteinExistence type="predicted"/>
<feature type="transmembrane region" description="Helical" evidence="1">
    <location>
        <begin position="138"/>
        <end position="158"/>
    </location>
</feature>
<dbReference type="Proteomes" id="UP001500620">
    <property type="component" value="Unassembled WGS sequence"/>
</dbReference>
<evidence type="ECO:0000313" key="3">
    <source>
        <dbReference type="EMBL" id="GAA4262861.1"/>
    </source>
</evidence>
<dbReference type="RefSeq" id="WP_345140913.1">
    <property type="nucleotide sequence ID" value="NZ_BAABAT010000056.1"/>
</dbReference>
<feature type="chain" id="PRO_5045903157" description="DUF4386 family protein" evidence="2">
    <location>
        <begin position="25"/>
        <end position="229"/>
    </location>
</feature>
<reference evidence="4" key="1">
    <citation type="journal article" date="2019" name="Int. J. Syst. Evol. Microbiol.">
        <title>The Global Catalogue of Microorganisms (GCM) 10K type strain sequencing project: providing services to taxonomists for standard genome sequencing and annotation.</title>
        <authorList>
            <consortium name="The Broad Institute Genomics Platform"/>
            <consortium name="The Broad Institute Genome Sequencing Center for Infectious Disease"/>
            <person name="Wu L."/>
            <person name="Ma J."/>
        </authorList>
    </citation>
    <scope>NUCLEOTIDE SEQUENCE [LARGE SCALE GENOMIC DNA]</scope>
    <source>
        <strain evidence="4">JCM 17441</strain>
    </source>
</reference>
<sequence length="229" mass="23641">MTNTNSPAKRVMQIAAGTALIAGAASFFAGLATSPPQGDDSKATYLHSLAADPFTTQLSALLLHYGNLLMGVGLLAVPLLVRGRRGGVLTVLGALLGALGLIEMSGALMSDWFHMELGRNLPIEQAVVVSDKVLAHPALQLAFSPGPLVSLALLLTFVGLSRAGVVGWWTVPAIVAGYAGLLFMPYDTPVLPAVGTLPMLATLAFAGTRVLGRARVAEPAEPYTVSLAS</sequence>
<organism evidence="3 4">
    <name type="scientific">Dactylosporangium darangshiense</name>
    <dbReference type="NCBI Taxonomy" id="579108"/>
    <lineage>
        <taxon>Bacteria</taxon>
        <taxon>Bacillati</taxon>
        <taxon>Actinomycetota</taxon>
        <taxon>Actinomycetes</taxon>
        <taxon>Micromonosporales</taxon>
        <taxon>Micromonosporaceae</taxon>
        <taxon>Dactylosporangium</taxon>
    </lineage>
</organism>
<feature type="transmembrane region" description="Helical" evidence="1">
    <location>
        <begin position="88"/>
        <end position="109"/>
    </location>
</feature>
<feature type="transmembrane region" description="Helical" evidence="1">
    <location>
        <begin position="62"/>
        <end position="81"/>
    </location>
</feature>
<accession>A0ABP8DS70</accession>
<comment type="caution">
    <text evidence="3">The sequence shown here is derived from an EMBL/GenBank/DDBJ whole genome shotgun (WGS) entry which is preliminary data.</text>
</comment>
<keyword evidence="1" id="KW-1133">Transmembrane helix</keyword>